<keyword evidence="1" id="KW-1133">Transmembrane helix</keyword>
<proteinExistence type="predicted"/>
<feature type="transmembrane region" description="Helical" evidence="1">
    <location>
        <begin position="103"/>
        <end position="123"/>
    </location>
</feature>
<dbReference type="PANTHER" id="PTHR35041:SF3">
    <property type="entry name" value="FORMYLMETHIONINE DEFORMYLASE-LIKE PROTEIN"/>
    <property type="match status" value="1"/>
</dbReference>
<dbReference type="EMBL" id="JAACFV010000096">
    <property type="protein sequence ID" value="KAF7506023.1"/>
    <property type="molecule type" value="Genomic_DNA"/>
</dbReference>
<dbReference type="PANTHER" id="PTHR35041">
    <property type="entry name" value="MEDIATOR OF RNA POLYMERASE II TRANSCRIPTION SUBUNIT 1"/>
    <property type="match status" value="1"/>
</dbReference>
<evidence type="ECO:0000313" key="2">
    <source>
        <dbReference type="EMBL" id="KAF7506023.1"/>
    </source>
</evidence>
<protein>
    <submittedName>
        <fullName evidence="2">Uncharacterized protein</fullName>
    </submittedName>
</protein>
<comment type="caution">
    <text evidence="2">The sequence shown here is derived from an EMBL/GenBank/DDBJ whole genome shotgun (WGS) entry which is preliminary data.</text>
</comment>
<accession>A0A8H7E2S6</accession>
<name>A0A8H7E2S6_9EURO</name>
<feature type="transmembrane region" description="Helical" evidence="1">
    <location>
        <begin position="129"/>
        <end position="151"/>
    </location>
</feature>
<sequence length="161" mass="17481">MIDHNGTSSGPSTLRPWLSRWNAPTMMLLGVLVGVGFGLGHHLYYQSFADAFVQSTSEQQWTVRIGTGLAFLTKTAFTAVIGIAFSQYLWVIARKKPLSLENLDAMFAMISNPISFLDINVLASAKLLTLVGIVSWLLPLIATVTPATLTVESRAKPSIIS</sequence>
<dbReference type="AlphaFoldDB" id="A0A8H7E2S6"/>
<reference evidence="2" key="1">
    <citation type="submission" date="2020-02" db="EMBL/GenBank/DDBJ databases">
        <authorList>
            <person name="Palmer J.M."/>
        </authorList>
    </citation>
    <scope>NUCLEOTIDE SEQUENCE</scope>
    <source>
        <strain evidence="2">EPUS1.4</strain>
        <tissue evidence="2">Thallus</tissue>
    </source>
</reference>
<organism evidence="2 3">
    <name type="scientific">Endocarpon pusillum</name>
    <dbReference type="NCBI Taxonomy" id="364733"/>
    <lineage>
        <taxon>Eukaryota</taxon>
        <taxon>Fungi</taxon>
        <taxon>Dikarya</taxon>
        <taxon>Ascomycota</taxon>
        <taxon>Pezizomycotina</taxon>
        <taxon>Eurotiomycetes</taxon>
        <taxon>Chaetothyriomycetidae</taxon>
        <taxon>Verrucariales</taxon>
        <taxon>Verrucariaceae</taxon>
        <taxon>Endocarpon</taxon>
    </lineage>
</organism>
<evidence type="ECO:0000256" key="1">
    <source>
        <dbReference type="SAM" id="Phobius"/>
    </source>
</evidence>
<gene>
    <name evidence="2" type="ORF">GJ744_012370</name>
</gene>
<dbReference type="OrthoDB" id="5322539at2759"/>
<feature type="transmembrane region" description="Helical" evidence="1">
    <location>
        <begin position="65"/>
        <end position="91"/>
    </location>
</feature>
<feature type="transmembrane region" description="Helical" evidence="1">
    <location>
        <begin position="21"/>
        <end position="45"/>
    </location>
</feature>
<keyword evidence="1" id="KW-0812">Transmembrane</keyword>
<dbReference type="Proteomes" id="UP000606974">
    <property type="component" value="Unassembled WGS sequence"/>
</dbReference>
<keyword evidence="1" id="KW-0472">Membrane</keyword>
<keyword evidence="3" id="KW-1185">Reference proteome</keyword>
<evidence type="ECO:0000313" key="3">
    <source>
        <dbReference type="Proteomes" id="UP000606974"/>
    </source>
</evidence>